<accession>A0A6J5FB59</accession>
<protein>
    <recommendedName>
        <fullName evidence="6">Na(+)/H(+) antiporter NhaA</fullName>
    </recommendedName>
    <alternativeName>
        <fullName evidence="6">Sodium/proton antiporter NhaA</fullName>
    </alternativeName>
</protein>
<dbReference type="PANTHER" id="PTHR30341:SF0">
    <property type="entry name" value="NA(+)_H(+) ANTIPORTER NHAA"/>
    <property type="match status" value="1"/>
</dbReference>
<keyword evidence="6" id="KW-0813">Transport</keyword>
<feature type="transmembrane region" description="Helical" evidence="6">
    <location>
        <begin position="231"/>
        <end position="255"/>
    </location>
</feature>
<feature type="transmembrane region" description="Helical" evidence="6">
    <location>
        <begin position="144"/>
        <end position="163"/>
    </location>
</feature>
<dbReference type="GO" id="GO:0005886">
    <property type="term" value="C:plasma membrane"/>
    <property type="evidence" value="ECO:0007669"/>
    <property type="project" value="UniProtKB-SubCell"/>
</dbReference>
<keyword evidence="6" id="KW-0050">Antiport</keyword>
<keyword evidence="6" id="KW-0915">Sodium</keyword>
<dbReference type="PANTHER" id="PTHR30341">
    <property type="entry name" value="SODIUM ION/PROTON ANTIPORTER NHAA-RELATED"/>
    <property type="match status" value="1"/>
</dbReference>
<feature type="transmembrane region" description="Helical" evidence="6">
    <location>
        <begin position="110"/>
        <end position="132"/>
    </location>
</feature>
<reference evidence="7 8" key="1">
    <citation type="submission" date="2020-04" db="EMBL/GenBank/DDBJ databases">
        <authorList>
            <person name="De Canck E."/>
        </authorList>
    </citation>
    <scope>NUCLEOTIDE SEQUENCE [LARGE SCALE GENOMIC DNA]</scope>
    <source>
        <strain evidence="7 8">LMG 29542</strain>
    </source>
</reference>
<dbReference type="InterPro" id="IPR023171">
    <property type="entry name" value="Na/H_antiporter_dom_sf"/>
</dbReference>
<evidence type="ECO:0000256" key="3">
    <source>
        <dbReference type="ARBA" id="ARBA00022692"/>
    </source>
</evidence>
<keyword evidence="3 6" id="KW-0812">Transmembrane</keyword>
<name>A0A6J5FB59_9BURK</name>
<feature type="transmembrane region" description="Helical" evidence="6">
    <location>
        <begin position="27"/>
        <end position="48"/>
    </location>
</feature>
<feature type="transmembrane region" description="Helical" evidence="6">
    <location>
        <begin position="424"/>
        <end position="442"/>
    </location>
</feature>
<proteinExistence type="inferred from homology"/>
<comment type="similarity">
    <text evidence="6">Belongs to the NhaA Na(+)/H(+) (TC 2.A.33) antiporter family.</text>
</comment>
<dbReference type="EMBL" id="CADIKH010000118">
    <property type="protein sequence ID" value="CAB3774455.1"/>
    <property type="molecule type" value="Genomic_DNA"/>
</dbReference>
<dbReference type="NCBIfam" id="TIGR00773">
    <property type="entry name" value="NhaA"/>
    <property type="match status" value="1"/>
</dbReference>
<organism evidence="7 8">
    <name type="scientific">Paraburkholderia humisilvae</name>
    <dbReference type="NCBI Taxonomy" id="627669"/>
    <lineage>
        <taxon>Bacteria</taxon>
        <taxon>Pseudomonadati</taxon>
        <taxon>Pseudomonadota</taxon>
        <taxon>Betaproteobacteria</taxon>
        <taxon>Burkholderiales</taxon>
        <taxon>Burkholderiaceae</taxon>
        <taxon>Paraburkholderia</taxon>
    </lineage>
</organism>
<sequence length="449" mass="47816">MQKKQSASKLSSRQSIARKAFTALEHFLRVEAASGILLMASAAIALVWGNSSFAPGYQKIWELPLTIGAGEFVFTRSLHFWINDALMTVFFLVVGMEIRREIHEGSLSDIRQAVLPLAAAIGGVAAPALIYIAANHTSDTLRGWAVPTATDIAFAVGVLALLGRSVPSSVRIFLLTLAIVDDIIAVLIIAFFYSSGLNYDGFIVAAAGIAVVFLMQRLNIGTAPAYIAPGVVIWTGLLISGAHPTLAGIALGLMVPVTPRYTRERVVAELSRATNDLVAPDVALVGDVDHLTRPLQTLRLAQRGLLPPVLRVQHALHPWVAFGVMPLFALANAGVTLRGIDLSRSEMLSLMAGITVALTVGKPLGVFCVTWLLIKLKLCRLPDGISWGGVRLIALLAGIGFTMSIFIATLAFKEEIALNVAKLAVLLGSLTAGILGLALGALQSRRRKK</sequence>
<dbReference type="Pfam" id="PF06965">
    <property type="entry name" value="Na_H_antiport_1"/>
    <property type="match status" value="1"/>
</dbReference>
<dbReference type="Gene3D" id="1.20.1530.10">
    <property type="entry name" value="Na+/H+ antiporter like domain"/>
    <property type="match status" value="1"/>
</dbReference>
<feature type="transmembrane region" description="Helical" evidence="6">
    <location>
        <begin position="392"/>
        <end position="412"/>
    </location>
</feature>
<keyword evidence="8" id="KW-1185">Reference proteome</keyword>
<comment type="function">
    <text evidence="6">Na(+)/H(+) antiporter that extrudes sodium in exchange for external protons.</text>
</comment>
<evidence type="ECO:0000256" key="1">
    <source>
        <dbReference type="ARBA" id="ARBA00004429"/>
    </source>
</evidence>
<keyword evidence="6" id="KW-0739">Sodium transport</keyword>
<feature type="transmembrane region" description="Helical" evidence="6">
    <location>
        <begin position="316"/>
        <end position="335"/>
    </location>
</feature>
<evidence type="ECO:0000256" key="5">
    <source>
        <dbReference type="ARBA" id="ARBA00023136"/>
    </source>
</evidence>
<evidence type="ECO:0000256" key="4">
    <source>
        <dbReference type="ARBA" id="ARBA00022989"/>
    </source>
</evidence>
<evidence type="ECO:0000313" key="7">
    <source>
        <dbReference type="EMBL" id="CAB3774455.1"/>
    </source>
</evidence>
<keyword evidence="2 6" id="KW-1003">Cell membrane</keyword>
<dbReference type="RefSeq" id="WP_175233032.1">
    <property type="nucleotide sequence ID" value="NZ_CADIKH010000118.1"/>
</dbReference>
<evidence type="ECO:0000256" key="2">
    <source>
        <dbReference type="ARBA" id="ARBA00022475"/>
    </source>
</evidence>
<keyword evidence="4 6" id="KW-1133">Transmembrane helix</keyword>
<evidence type="ECO:0000313" key="8">
    <source>
        <dbReference type="Proteomes" id="UP000494363"/>
    </source>
</evidence>
<feature type="transmembrane region" description="Helical" evidence="6">
    <location>
        <begin position="347"/>
        <end position="372"/>
    </location>
</feature>
<comment type="subcellular location">
    <subcellularLocation>
        <location evidence="1">Cell inner membrane</location>
        <topology evidence="1">Multi-pass membrane protein</topology>
    </subcellularLocation>
    <subcellularLocation>
        <location evidence="6">Cell membrane</location>
        <topology evidence="6">Multi-pass membrane protein</topology>
    </subcellularLocation>
</comment>
<feature type="transmembrane region" description="Helical" evidence="6">
    <location>
        <begin position="172"/>
        <end position="193"/>
    </location>
</feature>
<gene>
    <name evidence="6 7" type="primary">nhaA</name>
    <name evidence="7" type="ORF">LMG29542_07832</name>
</gene>
<comment type="catalytic activity">
    <reaction evidence="6">
        <text>Na(+)(in) + 2 H(+)(out) = Na(+)(out) + 2 H(+)(in)</text>
        <dbReference type="Rhea" id="RHEA:29251"/>
        <dbReference type="ChEBI" id="CHEBI:15378"/>
        <dbReference type="ChEBI" id="CHEBI:29101"/>
    </reaction>
</comment>
<keyword evidence="5 6" id="KW-0472">Membrane</keyword>
<dbReference type="GO" id="GO:0015385">
    <property type="term" value="F:sodium:proton antiporter activity"/>
    <property type="evidence" value="ECO:0007669"/>
    <property type="project" value="UniProtKB-UniRule"/>
</dbReference>
<dbReference type="AlphaFoldDB" id="A0A6J5FB59"/>
<keyword evidence="6" id="KW-0406">Ion transport</keyword>
<evidence type="ECO:0000256" key="6">
    <source>
        <dbReference type="HAMAP-Rule" id="MF_01844"/>
    </source>
</evidence>
<dbReference type="Proteomes" id="UP000494363">
    <property type="component" value="Unassembled WGS sequence"/>
</dbReference>
<dbReference type="HAMAP" id="MF_01844">
    <property type="entry name" value="NhaA"/>
    <property type="match status" value="1"/>
</dbReference>
<dbReference type="InterPro" id="IPR004670">
    <property type="entry name" value="NhaA"/>
</dbReference>
<feature type="transmembrane region" description="Helical" evidence="6">
    <location>
        <begin position="199"/>
        <end position="219"/>
    </location>
</feature>
<dbReference type="GO" id="GO:0006885">
    <property type="term" value="P:regulation of pH"/>
    <property type="evidence" value="ECO:0007669"/>
    <property type="project" value="UniProtKB-UniRule"/>
</dbReference>